<comment type="caution">
    <text evidence="2">The sequence shown here is derived from an EMBL/GenBank/DDBJ whole genome shotgun (WGS) entry which is preliminary data.</text>
</comment>
<proteinExistence type="predicted"/>
<feature type="region of interest" description="Disordered" evidence="1">
    <location>
        <begin position="89"/>
        <end position="165"/>
    </location>
</feature>
<dbReference type="Proteomes" id="UP000539313">
    <property type="component" value="Unassembled WGS sequence"/>
</dbReference>
<protein>
    <submittedName>
        <fullName evidence="2">Uncharacterized protein</fullName>
    </submittedName>
</protein>
<organism evidence="2 3">
    <name type="scientific">Thermomonospora cellulosilytica</name>
    <dbReference type="NCBI Taxonomy" id="1411118"/>
    <lineage>
        <taxon>Bacteria</taxon>
        <taxon>Bacillati</taxon>
        <taxon>Actinomycetota</taxon>
        <taxon>Actinomycetes</taxon>
        <taxon>Streptosporangiales</taxon>
        <taxon>Thermomonosporaceae</taxon>
        <taxon>Thermomonospora</taxon>
    </lineage>
</organism>
<feature type="region of interest" description="Disordered" evidence="1">
    <location>
        <begin position="1"/>
        <end position="26"/>
    </location>
</feature>
<evidence type="ECO:0000313" key="2">
    <source>
        <dbReference type="EMBL" id="MBA9001740.1"/>
    </source>
</evidence>
<sequence length="178" mass="18753">MSTTLAPPVWPIPVPTPDEERSKEERRQRQLAALHARFPDALAWYGPKSGLWLAAPSGAVVLIQATSAADLAAQLAAYYKALAQASRRRAVTASSAAPQTPRPAFAQPTQRRTPGGAADGAVVRSTPPQQASCTTAPTSPPRRPTQAGPRHAGPRHVAEPTPGRFRRFMSGLGLVAAA</sequence>
<accession>A0A7W3R6W3</accession>
<dbReference type="RefSeq" id="WP_182703953.1">
    <property type="nucleotide sequence ID" value="NZ_JACJII010000001.1"/>
</dbReference>
<evidence type="ECO:0000313" key="3">
    <source>
        <dbReference type="Proteomes" id="UP000539313"/>
    </source>
</evidence>
<keyword evidence="3" id="KW-1185">Reference proteome</keyword>
<reference evidence="2 3" key="1">
    <citation type="submission" date="2020-08" db="EMBL/GenBank/DDBJ databases">
        <title>Sequencing the genomes of 1000 actinobacteria strains.</title>
        <authorList>
            <person name="Klenk H.-P."/>
        </authorList>
    </citation>
    <scope>NUCLEOTIDE SEQUENCE [LARGE SCALE GENOMIC DNA]</scope>
    <source>
        <strain evidence="2 3">DSM 45823</strain>
    </source>
</reference>
<evidence type="ECO:0000256" key="1">
    <source>
        <dbReference type="SAM" id="MobiDB-lite"/>
    </source>
</evidence>
<gene>
    <name evidence="2" type="ORF">HNR21_000622</name>
</gene>
<dbReference type="EMBL" id="JACJII010000001">
    <property type="protein sequence ID" value="MBA9001740.1"/>
    <property type="molecule type" value="Genomic_DNA"/>
</dbReference>
<name>A0A7W3R6W3_9ACTN</name>
<dbReference type="AlphaFoldDB" id="A0A7W3R6W3"/>